<keyword evidence="1 3" id="KW-0808">Transferase</keyword>
<protein>
    <submittedName>
        <fullName evidence="3">Methyltransferase domain-containing protein</fullName>
    </submittedName>
</protein>
<dbReference type="Proteomes" id="UP000199373">
    <property type="component" value="Unassembled WGS sequence"/>
</dbReference>
<dbReference type="Gene3D" id="3.40.50.150">
    <property type="entry name" value="Vaccinia Virus protein VP39"/>
    <property type="match status" value="1"/>
</dbReference>
<dbReference type="PANTHER" id="PTHR44068:SF11">
    <property type="entry name" value="GERANYL DIPHOSPHATE 2-C-METHYLTRANSFERASE"/>
    <property type="match status" value="1"/>
</dbReference>
<reference evidence="3 4" key="1">
    <citation type="submission" date="2016-10" db="EMBL/GenBank/DDBJ databases">
        <authorList>
            <person name="de Groot N.N."/>
        </authorList>
    </citation>
    <scope>NUCLEOTIDE SEQUENCE [LARGE SCALE GENOMIC DNA]</scope>
    <source>
        <strain evidence="3 4">TC2-24</strain>
    </source>
</reference>
<feature type="domain" description="Methyltransferase type 11" evidence="2">
    <location>
        <begin position="50"/>
        <end position="148"/>
    </location>
</feature>
<dbReference type="GO" id="GO:0008757">
    <property type="term" value="F:S-adenosylmethionine-dependent methyltransferase activity"/>
    <property type="evidence" value="ECO:0007669"/>
    <property type="project" value="InterPro"/>
</dbReference>
<evidence type="ECO:0000313" key="3">
    <source>
        <dbReference type="EMBL" id="SEV87180.1"/>
    </source>
</evidence>
<dbReference type="RefSeq" id="WP_091914636.1">
    <property type="nucleotide sequence ID" value="NZ_FOIQ01000001.1"/>
</dbReference>
<sequence>MGLFTKIFTNCAHPKGRMGRIILQLMNFSHAPLTNWGLDLADIQDGWTMLDIGCGGGATLQRLLKRSKDSKVYGLDISEESVAKAKKVNADVLDKQAFICQGSAESLPYENEHFDLVTAVETVYFWQNMPQCTQEVKRVLKHGGKFVIMVEAVDADSVWTNVVDGMTVYSSEQLEAFLKDAGFINTETHNKKPCYTTIIGVNP</sequence>
<dbReference type="CDD" id="cd02440">
    <property type="entry name" value="AdoMet_MTases"/>
    <property type="match status" value="1"/>
</dbReference>
<dbReference type="InterPro" id="IPR013216">
    <property type="entry name" value="Methyltransf_11"/>
</dbReference>
<evidence type="ECO:0000313" key="4">
    <source>
        <dbReference type="Proteomes" id="UP000199373"/>
    </source>
</evidence>
<evidence type="ECO:0000259" key="2">
    <source>
        <dbReference type="Pfam" id="PF08241"/>
    </source>
</evidence>
<proteinExistence type="predicted"/>
<dbReference type="SUPFAM" id="SSF53335">
    <property type="entry name" value="S-adenosyl-L-methionine-dependent methyltransferases"/>
    <property type="match status" value="1"/>
</dbReference>
<dbReference type="InterPro" id="IPR050447">
    <property type="entry name" value="Erg6_SMT_methyltransf"/>
</dbReference>
<dbReference type="EMBL" id="FOIQ01000001">
    <property type="protein sequence ID" value="SEV87180.1"/>
    <property type="molecule type" value="Genomic_DNA"/>
</dbReference>
<dbReference type="Pfam" id="PF08241">
    <property type="entry name" value="Methyltransf_11"/>
    <property type="match status" value="1"/>
</dbReference>
<keyword evidence="4" id="KW-1185">Reference proteome</keyword>
<name>A0A1I0MHE4_9BACT</name>
<dbReference type="PANTHER" id="PTHR44068">
    <property type="entry name" value="ZGC:194242"/>
    <property type="match status" value="1"/>
</dbReference>
<dbReference type="AlphaFoldDB" id="A0A1I0MHE4"/>
<organism evidence="3 4">
    <name type="scientific">Prevotella aff. ruminicola Tc2-24</name>
    <dbReference type="NCBI Taxonomy" id="81582"/>
    <lineage>
        <taxon>Bacteria</taxon>
        <taxon>Pseudomonadati</taxon>
        <taxon>Bacteroidota</taxon>
        <taxon>Bacteroidia</taxon>
        <taxon>Bacteroidales</taxon>
        <taxon>Prevotellaceae</taxon>
        <taxon>Prevotella</taxon>
    </lineage>
</organism>
<dbReference type="GO" id="GO:0032259">
    <property type="term" value="P:methylation"/>
    <property type="evidence" value="ECO:0007669"/>
    <property type="project" value="UniProtKB-KW"/>
</dbReference>
<accession>A0A1I0MHE4</accession>
<gene>
    <name evidence="3" type="ORF">SAMN04487850_0626</name>
</gene>
<evidence type="ECO:0000256" key="1">
    <source>
        <dbReference type="ARBA" id="ARBA00022679"/>
    </source>
</evidence>
<keyword evidence="3" id="KW-0489">Methyltransferase</keyword>
<dbReference type="InterPro" id="IPR029063">
    <property type="entry name" value="SAM-dependent_MTases_sf"/>
</dbReference>